<dbReference type="PROSITE" id="PS51468">
    <property type="entry name" value="VIT"/>
    <property type="match status" value="1"/>
</dbReference>
<dbReference type="PANTHER" id="PTHR10338">
    <property type="entry name" value="INTER-ALPHA-TRYPSIN INHIBITOR HEAVY CHAIN FAMILY MEMBER"/>
    <property type="match status" value="1"/>
</dbReference>
<dbReference type="Pfam" id="PF08487">
    <property type="entry name" value="VIT"/>
    <property type="match status" value="1"/>
</dbReference>
<evidence type="ECO:0000313" key="2">
    <source>
        <dbReference type="EMBL" id="JAH54572.1"/>
    </source>
</evidence>
<reference evidence="2" key="2">
    <citation type="journal article" date="2015" name="Fish Shellfish Immunol.">
        <title>Early steps in the European eel (Anguilla anguilla)-Vibrio vulnificus interaction in the gills: Role of the RtxA13 toxin.</title>
        <authorList>
            <person name="Callol A."/>
            <person name="Pajuelo D."/>
            <person name="Ebbesson L."/>
            <person name="Teles M."/>
            <person name="MacKenzie S."/>
            <person name="Amaro C."/>
        </authorList>
    </citation>
    <scope>NUCLEOTIDE SEQUENCE</scope>
</reference>
<accession>A0A0E9TM74</accession>
<name>A0A0E9TM74_ANGAN</name>
<sequence length="119" mass="13461">MNVNGITFVGSVKEKTVARNLYAQARARGKAAGIVRSNSLDMETFKTEVHVPAGSKIEFELHYQEMMQRKLGVYEHSLHLQPGRLVPQLQVDVYIYEPKGISLLKLQHTGRTILQNGRK</sequence>
<dbReference type="InterPro" id="IPR050934">
    <property type="entry name" value="ITIH"/>
</dbReference>
<protein>
    <recommendedName>
        <fullName evidence="1">VIT domain-containing protein</fullName>
    </recommendedName>
</protein>
<organism evidence="2">
    <name type="scientific">Anguilla anguilla</name>
    <name type="common">European freshwater eel</name>
    <name type="synonym">Muraena anguilla</name>
    <dbReference type="NCBI Taxonomy" id="7936"/>
    <lineage>
        <taxon>Eukaryota</taxon>
        <taxon>Metazoa</taxon>
        <taxon>Chordata</taxon>
        <taxon>Craniata</taxon>
        <taxon>Vertebrata</taxon>
        <taxon>Euteleostomi</taxon>
        <taxon>Actinopterygii</taxon>
        <taxon>Neopterygii</taxon>
        <taxon>Teleostei</taxon>
        <taxon>Anguilliformes</taxon>
        <taxon>Anguillidae</taxon>
        <taxon>Anguilla</taxon>
    </lineage>
</organism>
<reference evidence="2" key="1">
    <citation type="submission" date="2014-11" db="EMBL/GenBank/DDBJ databases">
        <authorList>
            <person name="Amaro Gonzalez C."/>
        </authorList>
    </citation>
    <scope>NUCLEOTIDE SEQUENCE</scope>
</reference>
<proteinExistence type="predicted"/>
<feature type="domain" description="VIT" evidence="1">
    <location>
        <begin position="1"/>
        <end position="65"/>
    </location>
</feature>
<dbReference type="SMART" id="SM00609">
    <property type="entry name" value="VIT"/>
    <property type="match status" value="1"/>
</dbReference>
<dbReference type="EMBL" id="GBXM01054005">
    <property type="protein sequence ID" value="JAH54572.1"/>
    <property type="molecule type" value="Transcribed_RNA"/>
</dbReference>
<dbReference type="PANTHER" id="PTHR10338:SF14">
    <property type="entry name" value="INTER-ALPHA-TRYPSIN INHIBITOR HEAVY CHAIN H2"/>
    <property type="match status" value="1"/>
</dbReference>
<dbReference type="AlphaFoldDB" id="A0A0E9TM74"/>
<dbReference type="InterPro" id="IPR013694">
    <property type="entry name" value="VIT"/>
</dbReference>
<evidence type="ECO:0000259" key="1">
    <source>
        <dbReference type="PROSITE" id="PS51468"/>
    </source>
</evidence>